<dbReference type="InterPro" id="IPR002885">
    <property type="entry name" value="PPR_rpt"/>
</dbReference>
<feature type="region of interest" description="Disordered" evidence="3">
    <location>
        <begin position="826"/>
        <end position="859"/>
    </location>
</feature>
<dbReference type="Pfam" id="PF01535">
    <property type="entry name" value="PPR"/>
    <property type="match status" value="2"/>
</dbReference>
<sequence length="1100" mass="124147">MLRTLANWKPVVQQTESERYQVSFALSDASNGPSLKLGAANKRLKEALIHGEYQLALTEWEALLSQAPTTTHPIARTTYDQLLFEWNRLGMEQKMAKMSKPMDLELMLLLLEELVVLKRVNARAFNTALVACNKLNALEVGLRVLQLMKTAQCQPGVFAYTNLISCCARQAKQHKRRQDVFVQHAEQLWQEMIDMGIEPRIEVVNAMLYVYRAAKNRSMDADALVAKAVREMKLVPNGSTIATLLECMLKDGTSREATRWLEYALRHQIEVEPPHARVLLDFLRQRKSWHRCNNLVALLKARGLVHQDQVMKQTINYIRKRNSRSLVLQAINTGVLGKDQGVGPRVRYSRDLGGLVRALKQGKHGELSRVPKSELEKMIQSGSTKDIVTLILLMHSVQLEGALPDASGKKQWTQVGLQSLANARCWWRATEIIQELVKQRSDAELDIECFNSALAACTKAGRVEEASDVLSMIEQAKDVVPNRKTYELMLGCYAECGDADAALRCYQKMNQAGFAPTVINLNTVLKSIAVAVQQGLTEASSHEREEASDQDLGRLAVQAAHHFRGAIDNHDIQPTQTSIYFLFRSFLGAPAAMEDDEEEEGISQPSFQHIMHMIQATCRDAPLEMLSPRAFNVALDVLQRRGDANACFEVYNTMISRGYMPTTDTIRLLFDVCCHSESAELGHLLLDHLVSELELEGDSKAILRRTIAQEALRWAASTDAGVRDQVVAKLTEAGLPLNEEGYERIIGMYGLQGNISEARKLLHEMLEKLGYVTTDACNRELQACSTAKAPVAALDTIAWMKRQRIEPDIVSFNTVLSAIRRGITRPLSHAEDPNANEEEEEEDREDDEVQQRPEQKPRNRFLELEQNVSSVVSQLLEEMKQREVLPNELTYSNIVALCASRGDVDGVLAIVDEAMHQSQVHRTDLSELLNQTSLTGYLDACAAKKSTDRIKALHQMLEQWRREQAYHIPPAIALKLLAAYDAVDEWRSPLSLVKDITRRFGLQPSVLFFRAVMSTCNRVGKYRYAEQIFETMQKPGAYRVYPDAESYVEAIYACEQQEKWPLATDLFMEMRRKCADEDLPPSLLNKIALGRYSEGRRRIN</sequence>
<keyword evidence="5" id="KW-1185">Reference proteome</keyword>
<proteinExistence type="predicted"/>
<feature type="repeat" description="PPR" evidence="2">
    <location>
        <begin position="627"/>
        <end position="661"/>
    </location>
</feature>
<comment type="caution">
    <text evidence="4">The sequence shown here is derived from an EMBL/GenBank/DDBJ whole genome shotgun (WGS) entry which is preliminary data.</text>
</comment>
<dbReference type="Gene3D" id="1.25.40.10">
    <property type="entry name" value="Tetratricopeptide repeat domain"/>
    <property type="match status" value="6"/>
</dbReference>
<evidence type="ECO:0000313" key="5">
    <source>
        <dbReference type="Proteomes" id="UP000794436"/>
    </source>
</evidence>
<protein>
    <recommendedName>
        <fullName evidence="6">Pentacotripeptide-repeat region of PRORP domain-containing protein</fullName>
    </recommendedName>
</protein>
<dbReference type="Pfam" id="PF13812">
    <property type="entry name" value="PPR_3"/>
    <property type="match status" value="3"/>
</dbReference>
<dbReference type="NCBIfam" id="TIGR00756">
    <property type="entry name" value="PPR"/>
    <property type="match status" value="2"/>
</dbReference>
<evidence type="ECO:0000256" key="2">
    <source>
        <dbReference type="PROSITE-ProRule" id="PRU00708"/>
    </source>
</evidence>
<feature type="compositionally biased region" description="Basic and acidic residues" evidence="3">
    <location>
        <begin position="849"/>
        <end position="859"/>
    </location>
</feature>
<evidence type="ECO:0000256" key="3">
    <source>
        <dbReference type="SAM" id="MobiDB-lite"/>
    </source>
</evidence>
<dbReference type="PANTHER" id="PTHR47447">
    <property type="entry name" value="OS03G0856100 PROTEIN"/>
    <property type="match status" value="1"/>
</dbReference>
<dbReference type="Proteomes" id="UP000794436">
    <property type="component" value="Unassembled WGS sequence"/>
</dbReference>
<dbReference type="PROSITE" id="PS51375">
    <property type="entry name" value="PPR"/>
    <property type="match status" value="2"/>
</dbReference>
<dbReference type="InterPro" id="IPR011990">
    <property type="entry name" value="TPR-like_helical_dom_sf"/>
</dbReference>
<feature type="compositionally biased region" description="Acidic residues" evidence="3">
    <location>
        <begin position="834"/>
        <end position="848"/>
    </location>
</feature>
<evidence type="ECO:0000313" key="4">
    <source>
        <dbReference type="EMBL" id="TMW56627.1"/>
    </source>
</evidence>
<evidence type="ECO:0000256" key="1">
    <source>
        <dbReference type="ARBA" id="ARBA00022737"/>
    </source>
</evidence>
<feature type="repeat" description="PPR" evidence="2">
    <location>
        <begin position="482"/>
        <end position="516"/>
    </location>
</feature>
<name>A0A8K1FEH0_PYTOL</name>
<reference evidence="4" key="1">
    <citation type="submission" date="2019-03" db="EMBL/GenBank/DDBJ databases">
        <title>Long read genome sequence of the mycoparasitic Pythium oligandrum ATCC 38472 isolated from sugarbeet rhizosphere.</title>
        <authorList>
            <person name="Gaulin E."/>
        </authorList>
    </citation>
    <scope>NUCLEOTIDE SEQUENCE</scope>
    <source>
        <strain evidence="4">ATCC 38472_TT</strain>
    </source>
</reference>
<dbReference type="PANTHER" id="PTHR47447:SF17">
    <property type="entry name" value="OS12G0638900 PROTEIN"/>
    <property type="match status" value="1"/>
</dbReference>
<dbReference type="OrthoDB" id="185462at2759"/>
<keyword evidence="1" id="KW-0677">Repeat</keyword>
<dbReference type="EMBL" id="SPLM01000145">
    <property type="protein sequence ID" value="TMW56627.1"/>
    <property type="molecule type" value="Genomic_DNA"/>
</dbReference>
<evidence type="ECO:0008006" key="6">
    <source>
        <dbReference type="Google" id="ProtNLM"/>
    </source>
</evidence>
<organism evidence="4 5">
    <name type="scientific">Pythium oligandrum</name>
    <name type="common">Mycoparasitic fungus</name>
    <dbReference type="NCBI Taxonomy" id="41045"/>
    <lineage>
        <taxon>Eukaryota</taxon>
        <taxon>Sar</taxon>
        <taxon>Stramenopiles</taxon>
        <taxon>Oomycota</taxon>
        <taxon>Peronosporomycetes</taxon>
        <taxon>Pythiales</taxon>
        <taxon>Pythiaceae</taxon>
        <taxon>Pythium</taxon>
    </lineage>
</organism>
<dbReference type="AlphaFoldDB" id="A0A8K1FEH0"/>
<accession>A0A8K1FEH0</accession>
<gene>
    <name evidence="4" type="ORF">Poli38472_006637</name>
</gene>